<accession>A0A2T0BIZ2</accession>
<evidence type="ECO:0000313" key="2">
    <source>
        <dbReference type="Proteomes" id="UP000239471"/>
    </source>
</evidence>
<keyword evidence="2" id="KW-1185">Reference proteome</keyword>
<evidence type="ECO:0000313" key="1">
    <source>
        <dbReference type="EMBL" id="PRR83856.1"/>
    </source>
</evidence>
<reference evidence="1 2" key="1">
    <citation type="submission" date="2018-03" db="EMBL/GenBank/DDBJ databases">
        <title>Genome sequence of Clostridium vincentii DSM 10228.</title>
        <authorList>
            <person name="Poehlein A."/>
            <person name="Daniel R."/>
        </authorList>
    </citation>
    <scope>NUCLEOTIDE SEQUENCE [LARGE SCALE GENOMIC DNA]</scope>
    <source>
        <strain evidence="1 2">DSM 10228</strain>
    </source>
</reference>
<comment type="caution">
    <text evidence="1">The sequence shown here is derived from an EMBL/GenBank/DDBJ whole genome shotgun (WGS) entry which is preliminary data.</text>
</comment>
<dbReference type="AlphaFoldDB" id="A0A2T0BIZ2"/>
<protein>
    <recommendedName>
        <fullName evidence="3">Spore coat protein</fullName>
    </recommendedName>
</protein>
<sequence>MTQKELLYLEDLLSAEKLAQRTCADYSTKSQDQQLKTHFNTLANYHQQNLTKLFGLLN</sequence>
<dbReference type="EMBL" id="PVXQ01000004">
    <property type="protein sequence ID" value="PRR83856.1"/>
    <property type="molecule type" value="Genomic_DNA"/>
</dbReference>
<dbReference type="Proteomes" id="UP000239471">
    <property type="component" value="Unassembled WGS sequence"/>
</dbReference>
<name>A0A2T0BIZ2_9CLOT</name>
<dbReference type="RefSeq" id="WP_170065572.1">
    <property type="nucleotide sequence ID" value="NZ_PVXQ01000004.1"/>
</dbReference>
<proteinExistence type="predicted"/>
<gene>
    <name evidence="1" type="ORF">CLVI_05100</name>
</gene>
<evidence type="ECO:0008006" key="3">
    <source>
        <dbReference type="Google" id="ProtNLM"/>
    </source>
</evidence>
<organism evidence="1 2">
    <name type="scientific">Clostridium vincentii</name>
    <dbReference type="NCBI Taxonomy" id="52704"/>
    <lineage>
        <taxon>Bacteria</taxon>
        <taxon>Bacillati</taxon>
        <taxon>Bacillota</taxon>
        <taxon>Clostridia</taxon>
        <taxon>Eubacteriales</taxon>
        <taxon>Clostridiaceae</taxon>
        <taxon>Clostridium</taxon>
    </lineage>
</organism>